<feature type="non-terminal residue" evidence="5">
    <location>
        <position position="261"/>
    </location>
</feature>
<reference evidence="5" key="1">
    <citation type="journal article" date="2014" name="Front. Microbiol.">
        <title>High frequency of phylogenetically diverse reductive dehalogenase-homologous genes in deep subseafloor sedimentary metagenomes.</title>
        <authorList>
            <person name="Kawai M."/>
            <person name="Futagami T."/>
            <person name="Toyoda A."/>
            <person name="Takaki Y."/>
            <person name="Nishi S."/>
            <person name="Hori S."/>
            <person name="Arai W."/>
            <person name="Tsubouchi T."/>
            <person name="Morono Y."/>
            <person name="Uchiyama I."/>
            <person name="Ito T."/>
            <person name="Fujiyama A."/>
            <person name="Inagaki F."/>
            <person name="Takami H."/>
        </authorList>
    </citation>
    <scope>NUCLEOTIDE SEQUENCE</scope>
    <source>
        <strain evidence="5">Expedition CK06-06</strain>
    </source>
</reference>
<keyword evidence="2" id="KW-0784">Thiamine biosynthesis</keyword>
<dbReference type="PANTHER" id="PTHR20857">
    <property type="entry name" value="THIAMINE-PHOSPHATE PYROPHOSPHORYLASE"/>
    <property type="match status" value="1"/>
</dbReference>
<sequence length="261" mass="28824">MLMPLRVLRIIDANLNRASEGLRLLEDVARFILNDAGLSQQLKAMRHSLVEETKSLSVKLLSQRDSEHDVGVILTQSSPFGEEGSDETHQDLPGIITANAKRVAESLRVIEEMAKLPETSSMLNSAKFEQLRFSLYTLEQQLTSRILRQDKVKQLAGLYVVLDRQALAGRDELEIAEQVIQGGAKVIQLRDKQSSKGELLPIAQKLKALCDKSGILFIINDYLDLVLAVGADGLHIGQEDLPLPIIRLALPIDKIVGCSVT</sequence>
<dbReference type="Pfam" id="PF02581">
    <property type="entry name" value="TMP-TENI"/>
    <property type="match status" value="1"/>
</dbReference>
<evidence type="ECO:0000259" key="4">
    <source>
        <dbReference type="Pfam" id="PF17792"/>
    </source>
</evidence>
<dbReference type="SUPFAM" id="SSF51391">
    <property type="entry name" value="Thiamin phosphate synthase"/>
    <property type="match status" value="1"/>
</dbReference>
<evidence type="ECO:0008006" key="6">
    <source>
        <dbReference type="Google" id="ProtNLM"/>
    </source>
</evidence>
<accession>X1LWN2</accession>
<dbReference type="InterPro" id="IPR041397">
    <property type="entry name" value="ThiD2"/>
</dbReference>
<dbReference type="AlphaFoldDB" id="X1LWN2"/>
<dbReference type="EMBL" id="BARV01000446">
    <property type="protein sequence ID" value="GAH98518.1"/>
    <property type="molecule type" value="Genomic_DNA"/>
</dbReference>
<dbReference type="Pfam" id="PF17792">
    <property type="entry name" value="ThiD2"/>
    <property type="match status" value="1"/>
</dbReference>
<protein>
    <recommendedName>
        <fullName evidence="6">Thiamine phosphate synthase</fullName>
    </recommendedName>
</protein>
<dbReference type="GO" id="GO:0004789">
    <property type="term" value="F:thiamine-phosphate diphosphorylase activity"/>
    <property type="evidence" value="ECO:0007669"/>
    <property type="project" value="TreeGrafter"/>
</dbReference>
<evidence type="ECO:0000259" key="3">
    <source>
        <dbReference type="Pfam" id="PF02581"/>
    </source>
</evidence>
<evidence type="ECO:0000313" key="5">
    <source>
        <dbReference type="EMBL" id="GAH98518.1"/>
    </source>
</evidence>
<evidence type="ECO:0000256" key="2">
    <source>
        <dbReference type="ARBA" id="ARBA00022977"/>
    </source>
</evidence>
<dbReference type="PANTHER" id="PTHR20857:SF23">
    <property type="entry name" value="THIAMINE BIOSYNTHETIC BIFUNCTIONAL ENZYME"/>
    <property type="match status" value="1"/>
</dbReference>
<organism evidence="5">
    <name type="scientific">marine sediment metagenome</name>
    <dbReference type="NCBI Taxonomy" id="412755"/>
    <lineage>
        <taxon>unclassified sequences</taxon>
        <taxon>metagenomes</taxon>
        <taxon>ecological metagenomes</taxon>
    </lineage>
</organism>
<dbReference type="GO" id="GO:0005737">
    <property type="term" value="C:cytoplasm"/>
    <property type="evidence" value="ECO:0007669"/>
    <property type="project" value="TreeGrafter"/>
</dbReference>
<dbReference type="InterPro" id="IPR036206">
    <property type="entry name" value="ThiamineP_synth_sf"/>
</dbReference>
<gene>
    <name evidence="5" type="ORF">S06H3_01709</name>
</gene>
<comment type="pathway">
    <text evidence="1">Cofactor biosynthesis; thiamine diphosphate biosynthesis.</text>
</comment>
<feature type="domain" description="ThiD2" evidence="4">
    <location>
        <begin position="9"/>
        <end position="140"/>
    </location>
</feature>
<feature type="domain" description="Thiamine phosphate synthase/TenI" evidence="3">
    <location>
        <begin position="158"/>
        <end position="260"/>
    </location>
</feature>
<dbReference type="GO" id="GO:0009228">
    <property type="term" value="P:thiamine biosynthetic process"/>
    <property type="evidence" value="ECO:0007669"/>
    <property type="project" value="UniProtKB-KW"/>
</dbReference>
<dbReference type="CDD" id="cd00564">
    <property type="entry name" value="TMP_TenI"/>
    <property type="match status" value="1"/>
</dbReference>
<dbReference type="Gene3D" id="3.20.20.70">
    <property type="entry name" value="Aldolase class I"/>
    <property type="match status" value="1"/>
</dbReference>
<name>X1LWN2_9ZZZZ</name>
<dbReference type="InterPro" id="IPR013785">
    <property type="entry name" value="Aldolase_TIM"/>
</dbReference>
<proteinExistence type="predicted"/>
<comment type="caution">
    <text evidence="5">The sequence shown here is derived from an EMBL/GenBank/DDBJ whole genome shotgun (WGS) entry which is preliminary data.</text>
</comment>
<dbReference type="InterPro" id="IPR022998">
    <property type="entry name" value="ThiamineP_synth_TenI"/>
</dbReference>
<evidence type="ECO:0000256" key="1">
    <source>
        <dbReference type="ARBA" id="ARBA00004948"/>
    </source>
</evidence>